<dbReference type="EMBL" id="LXQA011441791">
    <property type="protein sequence ID" value="MCI97385.1"/>
    <property type="molecule type" value="Genomic_DNA"/>
</dbReference>
<evidence type="ECO:0000313" key="1">
    <source>
        <dbReference type="EMBL" id="MCI97385.1"/>
    </source>
</evidence>
<organism evidence="1 2">
    <name type="scientific">Trifolium medium</name>
    <dbReference type="NCBI Taxonomy" id="97028"/>
    <lineage>
        <taxon>Eukaryota</taxon>
        <taxon>Viridiplantae</taxon>
        <taxon>Streptophyta</taxon>
        <taxon>Embryophyta</taxon>
        <taxon>Tracheophyta</taxon>
        <taxon>Spermatophyta</taxon>
        <taxon>Magnoliopsida</taxon>
        <taxon>eudicotyledons</taxon>
        <taxon>Gunneridae</taxon>
        <taxon>Pentapetalae</taxon>
        <taxon>rosids</taxon>
        <taxon>fabids</taxon>
        <taxon>Fabales</taxon>
        <taxon>Fabaceae</taxon>
        <taxon>Papilionoideae</taxon>
        <taxon>50 kb inversion clade</taxon>
        <taxon>NPAAA clade</taxon>
        <taxon>Hologalegina</taxon>
        <taxon>IRL clade</taxon>
        <taxon>Trifolieae</taxon>
        <taxon>Trifolium</taxon>
    </lineage>
</organism>
<sequence length="44" mass="4949">MLMENLLRSKEYWSLIETGVGTAPANATAEQRKAADDIKLRDLK</sequence>
<proteinExistence type="predicted"/>
<dbReference type="AlphaFoldDB" id="A0A392WG15"/>
<comment type="caution">
    <text evidence="1">The sequence shown here is derived from an EMBL/GenBank/DDBJ whole genome shotgun (WGS) entry which is preliminary data.</text>
</comment>
<feature type="non-terminal residue" evidence="1">
    <location>
        <position position="44"/>
    </location>
</feature>
<reference evidence="1 2" key="1">
    <citation type="journal article" date="2018" name="Front. Plant Sci.">
        <title>Red Clover (Trifolium pratense) and Zigzag Clover (T. medium) - A Picture of Genomic Similarities and Differences.</title>
        <authorList>
            <person name="Dluhosova J."/>
            <person name="Istvanek J."/>
            <person name="Nedelnik J."/>
            <person name="Repkova J."/>
        </authorList>
    </citation>
    <scope>NUCLEOTIDE SEQUENCE [LARGE SCALE GENOMIC DNA]</scope>
    <source>
        <strain evidence="2">cv. 10/8</strain>
        <tissue evidence="1">Leaf</tissue>
    </source>
</reference>
<keyword evidence="2" id="KW-1185">Reference proteome</keyword>
<protein>
    <submittedName>
        <fullName evidence="1">Retrovirus-related Pol polyprotein from transposon TNT 1-94</fullName>
    </submittedName>
</protein>
<accession>A0A392WG15</accession>
<dbReference type="Proteomes" id="UP000265520">
    <property type="component" value="Unassembled WGS sequence"/>
</dbReference>
<name>A0A392WG15_9FABA</name>
<evidence type="ECO:0000313" key="2">
    <source>
        <dbReference type="Proteomes" id="UP000265520"/>
    </source>
</evidence>